<gene>
    <name evidence="1" type="ORF">RchiOBHm_Chr7g0178891</name>
</gene>
<keyword evidence="1" id="KW-0489">Methyltransferase</keyword>
<evidence type="ECO:0000313" key="2">
    <source>
        <dbReference type="Proteomes" id="UP000238479"/>
    </source>
</evidence>
<sequence length="73" mass="7817">MNGGDGQYSYGKNSNSQRKAADNFKAMLVEAILENLQIGNLCSTTNSNSFCIADFGCSVLPLVQTHSLQSIIS</sequence>
<name>A0A2P6P1Y8_ROSCH</name>
<dbReference type="AlphaFoldDB" id="A0A2P6P1Y8"/>
<dbReference type="SUPFAM" id="SSF53335">
    <property type="entry name" value="S-adenosyl-L-methionine-dependent methyltransferases"/>
    <property type="match status" value="1"/>
</dbReference>
<organism evidence="1 2">
    <name type="scientific">Rosa chinensis</name>
    <name type="common">China rose</name>
    <dbReference type="NCBI Taxonomy" id="74649"/>
    <lineage>
        <taxon>Eukaryota</taxon>
        <taxon>Viridiplantae</taxon>
        <taxon>Streptophyta</taxon>
        <taxon>Embryophyta</taxon>
        <taxon>Tracheophyta</taxon>
        <taxon>Spermatophyta</taxon>
        <taxon>Magnoliopsida</taxon>
        <taxon>eudicotyledons</taxon>
        <taxon>Gunneridae</taxon>
        <taxon>Pentapetalae</taxon>
        <taxon>rosids</taxon>
        <taxon>fabids</taxon>
        <taxon>Rosales</taxon>
        <taxon>Rosaceae</taxon>
        <taxon>Rosoideae</taxon>
        <taxon>Rosoideae incertae sedis</taxon>
        <taxon>Rosa</taxon>
    </lineage>
</organism>
<dbReference type="Gramene" id="PRQ15942">
    <property type="protein sequence ID" value="PRQ15942"/>
    <property type="gene ID" value="RchiOBHm_Chr7g0178891"/>
</dbReference>
<comment type="caution">
    <text evidence="1">The sequence shown here is derived from an EMBL/GenBank/DDBJ whole genome shotgun (WGS) entry which is preliminary data.</text>
</comment>
<dbReference type="InterPro" id="IPR029063">
    <property type="entry name" value="SAM-dependent_MTases_sf"/>
</dbReference>
<protein>
    <submittedName>
        <fullName evidence="1">Putative loganate O-methyltransferase</fullName>
        <ecNumber evidence="1">2.1.1.50</ecNumber>
    </submittedName>
</protein>
<dbReference type="EC" id="2.1.1.50" evidence="1"/>
<reference evidence="1 2" key="1">
    <citation type="journal article" date="2018" name="Nat. Genet.">
        <title>The Rosa genome provides new insights in the design of modern roses.</title>
        <authorList>
            <person name="Bendahmane M."/>
        </authorList>
    </citation>
    <scope>NUCLEOTIDE SEQUENCE [LARGE SCALE GENOMIC DNA]</scope>
    <source>
        <strain evidence="2">cv. Old Blush</strain>
    </source>
</reference>
<proteinExistence type="predicted"/>
<dbReference type="Gene3D" id="3.40.50.150">
    <property type="entry name" value="Vaccinia Virus protein VP39"/>
    <property type="match status" value="1"/>
</dbReference>
<dbReference type="GO" id="GO:0032259">
    <property type="term" value="P:methylation"/>
    <property type="evidence" value="ECO:0007669"/>
    <property type="project" value="UniProtKB-KW"/>
</dbReference>
<dbReference type="GO" id="GO:0030749">
    <property type="term" value="F:loganate O-methyltransferase activity"/>
    <property type="evidence" value="ECO:0007669"/>
    <property type="project" value="UniProtKB-EC"/>
</dbReference>
<accession>A0A2P6P1Y8</accession>
<evidence type="ECO:0000313" key="1">
    <source>
        <dbReference type="EMBL" id="PRQ15942.1"/>
    </source>
</evidence>
<keyword evidence="2" id="KW-1185">Reference proteome</keyword>
<dbReference type="EMBL" id="PDCK01000045">
    <property type="protein sequence ID" value="PRQ15942.1"/>
    <property type="molecule type" value="Genomic_DNA"/>
</dbReference>
<keyword evidence="1" id="KW-0808">Transferase</keyword>
<dbReference type="Proteomes" id="UP000238479">
    <property type="component" value="Chromosome 7"/>
</dbReference>